<keyword evidence="3" id="KW-1185">Reference proteome</keyword>
<protein>
    <submittedName>
        <fullName evidence="2">Putative iron-regulated membrane protein</fullName>
    </submittedName>
</protein>
<feature type="transmembrane region" description="Helical" evidence="1">
    <location>
        <begin position="204"/>
        <end position="232"/>
    </location>
</feature>
<dbReference type="InterPro" id="IPR005625">
    <property type="entry name" value="PepSY-ass_TM"/>
</dbReference>
<comment type="caution">
    <text evidence="2">The sequence shown here is derived from an EMBL/GenBank/DDBJ whole genome shotgun (WGS) entry which is preliminary data.</text>
</comment>
<dbReference type="OrthoDB" id="9776609at2"/>
<keyword evidence="1" id="KW-1133">Transmembrane helix</keyword>
<feature type="transmembrane region" description="Helical" evidence="1">
    <location>
        <begin position="34"/>
        <end position="57"/>
    </location>
</feature>
<feature type="transmembrane region" description="Helical" evidence="1">
    <location>
        <begin position="402"/>
        <end position="424"/>
    </location>
</feature>
<reference evidence="2 3" key="1">
    <citation type="submission" date="2015-10" db="EMBL/GenBank/DDBJ databases">
        <title>Transcriptomic analysis of a linuron degrading triple-species bacterial consortium.</title>
        <authorList>
            <person name="Albers P."/>
        </authorList>
    </citation>
    <scope>NUCLEOTIDE SEQUENCE [LARGE SCALE GENOMIC DNA]</scope>
    <source>
        <strain evidence="2 3">WDL6</strain>
    </source>
</reference>
<dbReference type="PATRIC" id="fig|121290.4.peg.510"/>
<feature type="transmembrane region" description="Helical" evidence="1">
    <location>
        <begin position="361"/>
        <end position="381"/>
    </location>
</feature>
<dbReference type="EMBL" id="LMTR01000082">
    <property type="protein sequence ID" value="KWT65161.1"/>
    <property type="molecule type" value="Genomic_DNA"/>
</dbReference>
<evidence type="ECO:0000313" key="3">
    <source>
        <dbReference type="Proteomes" id="UP000059074"/>
    </source>
</evidence>
<dbReference type="STRING" id="121290.APY04_2910"/>
<dbReference type="Pfam" id="PF03929">
    <property type="entry name" value="PepSY_TM"/>
    <property type="match status" value="1"/>
</dbReference>
<evidence type="ECO:0000256" key="1">
    <source>
        <dbReference type="SAM" id="Phobius"/>
    </source>
</evidence>
<keyword evidence="1" id="KW-0812">Transmembrane</keyword>
<dbReference type="PANTHER" id="PTHR34219:SF4">
    <property type="entry name" value="PEPSY DOMAIN-CONTAINING PROTEIN"/>
    <property type="match status" value="1"/>
</dbReference>
<feature type="transmembrane region" description="Helical" evidence="1">
    <location>
        <begin position="467"/>
        <end position="485"/>
    </location>
</feature>
<gene>
    <name evidence="2" type="ORF">APY04_2910</name>
</gene>
<feature type="transmembrane region" description="Helical" evidence="1">
    <location>
        <begin position="505"/>
        <end position="526"/>
    </location>
</feature>
<dbReference type="Proteomes" id="UP000059074">
    <property type="component" value="Unassembled WGS sequence"/>
</dbReference>
<evidence type="ECO:0000313" key="2">
    <source>
        <dbReference type="EMBL" id="KWT65161.1"/>
    </source>
</evidence>
<name>A0A109BAE3_HYPSL</name>
<feature type="transmembrane region" description="Helical" evidence="1">
    <location>
        <begin position="436"/>
        <end position="455"/>
    </location>
</feature>
<feature type="transmembrane region" description="Helical" evidence="1">
    <location>
        <begin position="161"/>
        <end position="183"/>
    </location>
</feature>
<proteinExistence type="predicted"/>
<accession>A0A109BAE3</accession>
<organism evidence="2 3">
    <name type="scientific">Hyphomicrobium sulfonivorans</name>
    <dbReference type="NCBI Taxonomy" id="121290"/>
    <lineage>
        <taxon>Bacteria</taxon>
        <taxon>Pseudomonadati</taxon>
        <taxon>Pseudomonadota</taxon>
        <taxon>Alphaproteobacteria</taxon>
        <taxon>Hyphomicrobiales</taxon>
        <taxon>Hyphomicrobiaceae</taxon>
        <taxon>Hyphomicrobium</taxon>
    </lineage>
</organism>
<dbReference type="PANTHER" id="PTHR34219">
    <property type="entry name" value="IRON-REGULATED INNER MEMBRANE PROTEIN-RELATED"/>
    <property type="match status" value="1"/>
</dbReference>
<sequence length="541" mass="58974">MVSNDQGVGVAAAASAEQLKPFNATVSLTRLHTWFGLTAGWLLFVIFFTGSLTVFAAEITLWMQPEVSVPSHSELGATPRTLQTAEAFWADKGQSDARAMVRFPDTRNPDLRISFGGRGDIKTYAMDPLTGVQFEPRDTMGAQFFRALHYRLNIDRRSNEIGFWIVGLATAMMLAVLISGVIIHKRIFRELFVFRPRSAYPRAWLDGHTALGVFALPFLFVIGFTGLAYFYFLYMPAGVSALFDGDQAAFRQSMSQSAQGGGKREGGAMLPLSTFVEKAEAAMPRSEMASIRITPSKGGASVVEVRGSRDVGIVRDAGRVAFDGASGDIVQPLAAPLPAERLQSFVVGLHLAWFGGYAMHWLYFVLGLVGAGTMATGLVMFTVKRSARIDRASRADRLWWLAVGRINVAVIAGLALASISYLWANRVLAVGLEERAMFEIRIFFVVWVAALLHAYLRGAAMAWREQLGLAALMACSLPVLNWMTMRQWAGTYAADGDWQRFSVELVVVAMGVGAAAAAIKLGNISAAAESTFQRRNVEALT</sequence>
<dbReference type="AlphaFoldDB" id="A0A109BAE3"/>
<keyword evidence="1" id="KW-0472">Membrane</keyword>